<dbReference type="GO" id="GO:0004523">
    <property type="term" value="F:RNA-DNA hybrid ribonuclease activity"/>
    <property type="evidence" value="ECO:0007669"/>
    <property type="project" value="InterPro"/>
</dbReference>
<dbReference type="InterPro" id="IPR002156">
    <property type="entry name" value="RNaseH_domain"/>
</dbReference>
<protein>
    <submittedName>
        <fullName evidence="2">Mitochondrial protein</fullName>
    </submittedName>
</protein>
<accession>A0AAW2WSY5</accession>
<feature type="domain" description="Reverse transcriptase" evidence="1">
    <location>
        <begin position="362"/>
        <end position="644"/>
    </location>
</feature>
<dbReference type="PROSITE" id="PS50878">
    <property type="entry name" value="RT_POL"/>
    <property type="match status" value="1"/>
</dbReference>
<dbReference type="Pfam" id="PF00078">
    <property type="entry name" value="RVT_1"/>
    <property type="match status" value="1"/>
</dbReference>
<dbReference type="EMBL" id="JACGWN010000007">
    <property type="protein sequence ID" value="KAL0444623.1"/>
    <property type="molecule type" value="Genomic_DNA"/>
</dbReference>
<dbReference type="PANTHER" id="PTHR33116">
    <property type="entry name" value="REVERSE TRANSCRIPTASE ZINC-BINDING DOMAIN-CONTAINING PROTEIN-RELATED-RELATED"/>
    <property type="match status" value="1"/>
</dbReference>
<dbReference type="CDD" id="cd01650">
    <property type="entry name" value="RT_nLTR_like"/>
    <property type="match status" value="1"/>
</dbReference>
<name>A0AAW2WSY5_9LAMI</name>
<proteinExistence type="predicted"/>
<dbReference type="InterPro" id="IPR000477">
    <property type="entry name" value="RT_dom"/>
</dbReference>
<organism evidence="2">
    <name type="scientific">Sesamum latifolium</name>
    <dbReference type="NCBI Taxonomy" id="2727402"/>
    <lineage>
        <taxon>Eukaryota</taxon>
        <taxon>Viridiplantae</taxon>
        <taxon>Streptophyta</taxon>
        <taxon>Embryophyta</taxon>
        <taxon>Tracheophyta</taxon>
        <taxon>Spermatophyta</taxon>
        <taxon>Magnoliopsida</taxon>
        <taxon>eudicotyledons</taxon>
        <taxon>Gunneridae</taxon>
        <taxon>Pentapetalae</taxon>
        <taxon>asterids</taxon>
        <taxon>lamiids</taxon>
        <taxon>Lamiales</taxon>
        <taxon>Pedaliaceae</taxon>
        <taxon>Sesamum</taxon>
    </lineage>
</organism>
<dbReference type="AlphaFoldDB" id="A0AAW2WSY5"/>
<dbReference type="GO" id="GO:0003676">
    <property type="term" value="F:nucleic acid binding"/>
    <property type="evidence" value="ECO:0007669"/>
    <property type="project" value="InterPro"/>
</dbReference>
<dbReference type="Pfam" id="PF13456">
    <property type="entry name" value="RVT_3"/>
    <property type="match status" value="1"/>
</dbReference>
<gene>
    <name evidence="2" type="ORF">Slati_2185000</name>
</gene>
<reference evidence="2" key="1">
    <citation type="submission" date="2020-06" db="EMBL/GenBank/DDBJ databases">
        <authorList>
            <person name="Li T."/>
            <person name="Hu X."/>
            <person name="Zhang T."/>
            <person name="Song X."/>
            <person name="Zhang H."/>
            <person name="Dai N."/>
            <person name="Sheng W."/>
            <person name="Hou X."/>
            <person name="Wei L."/>
        </authorList>
    </citation>
    <scope>NUCLEOTIDE SEQUENCE</scope>
    <source>
        <strain evidence="2">KEN1</strain>
        <tissue evidence="2">Leaf</tissue>
    </source>
</reference>
<reference evidence="2" key="2">
    <citation type="journal article" date="2024" name="Plant">
        <title>Genomic evolution and insights into agronomic trait innovations of Sesamum species.</title>
        <authorList>
            <person name="Miao H."/>
            <person name="Wang L."/>
            <person name="Qu L."/>
            <person name="Liu H."/>
            <person name="Sun Y."/>
            <person name="Le M."/>
            <person name="Wang Q."/>
            <person name="Wei S."/>
            <person name="Zheng Y."/>
            <person name="Lin W."/>
            <person name="Duan Y."/>
            <person name="Cao H."/>
            <person name="Xiong S."/>
            <person name="Wang X."/>
            <person name="Wei L."/>
            <person name="Li C."/>
            <person name="Ma Q."/>
            <person name="Ju M."/>
            <person name="Zhao R."/>
            <person name="Li G."/>
            <person name="Mu C."/>
            <person name="Tian Q."/>
            <person name="Mei H."/>
            <person name="Zhang T."/>
            <person name="Gao T."/>
            <person name="Zhang H."/>
        </authorList>
    </citation>
    <scope>NUCLEOTIDE SEQUENCE</scope>
    <source>
        <strain evidence="2">KEN1</strain>
    </source>
</reference>
<dbReference type="SUPFAM" id="SSF56219">
    <property type="entry name" value="DNase I-like"/>
    <property type="match status" value="1"/>
</dbReference>
<comment type="caution">
    <text evidence="2">The sequence shown here is derived from an EMBL/GenBank/DDBJ whole genome shotgun (WGS) entry which is preliminary data.</text>
</comment>
<dbReference type="PANTHER" id="PTHR33116:SF86">
    <property type="entry name" value="REVERSE TRANSCRIPTASE DOMAIN-CONTAINING PROTEIN"/>
    <property type="match status" value="1"/>
</dbReference>
<dbReference type="Gene3D" id="3.60.10.10">
    <property type="entry name" value="Endonuclease/exonuclease/phosphatase"/>
    <property type="match status" value="1"/>
</dbReference>
<dbReference type="InterPro" id="IPR036691">
    <property type="entry name" value="Endo/exonu/phosph_ase_sf"/>
</dbReference>
<sequence>MKFRYVWSSSRPKGLSGGLAMLWKKEVDVSLVNLSHNHIDVRVSSDRGVWRCTGFYGEPKASRRRDFRNVVSDVGLVDLGYSGVKYTWCNNRERPYTVRSRLDRAFADHAWRSLFPRAAVQHLESVYSDHQPILLWLEGQAIIRQHSGSKLFRFKAFWSRAEDCERVIHENWHHDGGEREGAWGKIQSCRAGLKAWSRKQFGNVKKQLKTELEGVLNDKATKWRQRGKAHWLAEGDRNTKFFHCKATSRMRRNQIFSLKDDSGIWREKPDEVQEIISSYFQRLFTPNELNIQELHTVLDVIQPRVTDATNEELICPFLAEEVSFSLSQMFPYKSPGPDGLPPLFFQRYWKIVSVDVTRCVLDILNHNRLLPDLNFTNIVLISKVKCPTNMTHFRPISLCNVVYKLASKCIANRLGPCLDGIISPSQSAFIKGRLITDNVLLAYEVNHFLRKQRGGKVGHFALKLDMSKAYDRVEWVFLEHTLKRLGFHERFVSLVMLCVSTCSFSFLLNGRQFGWLKPGRGLKQGDPLSPHLFIICAEVFSRLVKAAELSGRIMGVAVARGAPRISHLLFADDSLIFGKATTGEAQCIREILERYERVSGQQINLQKSELLFNTSTDMEDREAISSILNVQVVDTFQKYLGLPTVVGRSKKKVFQSIRDRVWKRIFGWNEHLLSQAGKDVLIKAVLQAIPTYAMSCFRLPDRLIKEFESGFAEFRWSSPAERKIHWVAWSALCTTIHEGGLGFRDLKSFNLAMLAKQGWRILSSPESLLSRVLKAKYFSQVDFLNAKVGHNPSFTWRSICAAMEIIKAGCRWRIGDGGAVQIWKDAWLPRPVTFRPTTPLNSLSEDALVSNLLLPGTSQWNETLIRQVFNWEDAILILGIPLSAGQYPDRRIWHYTKDGRFSVKSAYHLHRRLVAQNGGAAATSEQASNLTKRRVPNVEGCPVCLGGNEDIKHAMICCDIARQTWALSSLPWHVVGQWLGDALDWLRRLAAELNTDQLALGGVVAWAIWSNRNKMRFEGEGQSPMAVFTFAQSYLNSFQSASQCSAHQTIGHERSRWCRPTTGVLKINFDAAIFAQAGAAGLGVVVRDDAGVCVYWKVRSIPFVVNAELAEAWALRLAVEVAGLFPGFVGMQM</sequence>
<evidence type="ECO:0000259" key="1">
    <source>
        <dbReference type="PROSITE" id="PS50878"/>
    </source>
</evidence>
<evidence type="ECO:0000313" key="2">
    <source>
        <dbReference type="EMBL" id="KAL0444623.1"/>
    </source>
</evidence>